<comment type="similarity">
    <text evidence="6">Belongs to the MDM10 family.</text>
</comment>
<evidence type="ECO:0000256" key="6">
    <source>
        <dbReference type="HAMAP-Rule" id="MF_03102"/>
    </source>
</evidence>
<keyword evidence="2 6" id="KW-0812">Transmembrane</keyword>
<evidence type="ECO:0000256" key="4">
    <source>
        <dbReference type="ARBA" id="ARBA00023128"/>
    </source>
</evidence>
<name>A0A2N1JBN9_9BASI</name>
<dbReference type="InterPro" id="IPR027539">
    <property type="entry name" value="Mdm10"/>
</dbReference>
<protein>
    <recommendedName>
        <fullName evidence="6">Mitochondrial distribution and morphology protein 10</fullName>
    </recommendedName>
    <alternativeName>
        <fullName evidence="6">Mitochondrial inheritance component MDM10</fullName>
    </alternativeName>
</protein>
<dbReference type="STRING" id="2020962.A0A2N1JBN9"/>
<keyword evidence="3 6" id="KW-1000">Mitochondrion outer membrane</keyword>
<evidence type="ECO:0000313" key="7">
    <source>
        <dbReference type="EMBL" id="PKI83963.1"/>
    </source>
</evidence>
<evidence type="ECO:0000256" key="1">
    <source>
        <dbReference type="ARBA" id="ARBA00022452"/>
    </source>
</evidence>
<dbReference type="PANTHER" id="PTHR28035:SF1">
    <property type="entry name" value="MITOCHONDRIAL DISTRIBUTION AND MORPHOLOGY PROTEIN 10"/>
    <property type="match status" value="1"/>
</dbReference>
<sequence>MYDATTVLLYEYYRATGWNEQRAYAQLMTASSLLLDFPVPHGALLTHAAVSNPSLFSSARLLAVPLSGSLGYTHAATHAQFNAGCIQRASERMLSAIPFLQPDTLRTLRLAQRPPPREMLLHGNVHMPANLVEALAVMRLSPHWQCSASALSCAPRFPLVPLGRWIGVLPPPKPRQAPRALSGVPPGTTNMTLALQMQTEKTVAEYSYSVDDALWGVSVLRTLSSPASGAYGTLCAGAELFMSALERSAGVSMGLRYAMPHGCQWPVEAPQAALPSVATLTLNPIMGHVRTSYAAQVDPDLAVCARYDFNVFSYLSDLSFGLEYRLWTTEEDLVQDESPPRSLRETHGVWTPYVADKALSLREEHARAAPQPLAARSPAAEECAPLCHAPSLQGLLKWRMSASGVLALLWEGHWHRCLVSKLRI</sequence>
<evidence type="ECO:0000256" key="3">
    <source>
        <dbReference type="ARBA" id="ARBA00022787"/>
    </source>
</evidence>
<proteinExistence type="inferred from homology"/>
<dbReference type="GO" id="GO:0045040">
    <property type="term" value="P:protein insertion into mitochondrial outer membrane"/>
    <property type="evidence" value="ECO:0007669"/>
    <property type="project" value="UniProtKB-UniRule"/>
</dbReference>
<dbReference type="Pfam" id="PF12519">
    <property type="entry name" value="MDM10"/>
    <property type="match status" value="1"/>
</dbReference>
<dbReference type="HAMAP" id="MF_03102">
    <property type="entry name" value="Mdm10"/>
    <property type="match status" value="1"/>
</dbReference>
<dbReference type="GO" id="GO:0051654">
    <property type="term" value="P:establishment of mitochondrion localization"/>
    <property type="evidence" value="ECO:0007669"/>
    <property type="project" value="TreeGrafter"/>
</dbReference>
<keyword evidence="8" id="KW-1185">Reference proteome</keyword>
<dbReference type="OrthoDB" id="2103793at2759"/>
<dbReference type="GO" id="GO:0001401">
    <property type="term" value="C:SAM complex"/>
    <property type="evidence" value="ECO:0007669"/>
    <property type="project" value="TreeGrafter"/>
</dbReference>
<dbReference type="AlphaFoldDB" id="A0A2N1JBN9"/>
<evidence type="ECO:0000256" key="5">
    <source>
        <dbReference type="ARBA" id="ARBA00023136"/>
    </source>
</evidence>
<dbReference type="Proteomes" id="UP000232875">
    <property type="component" value="Unassembled WGS sequence"/>
</dbReference>
<comment type="subcellular location">
    <subcellularLocation>
        <location evidence="6">Mitochondrion outer membrane</location>
        <topology evidence="6">Multi-pass membrane protein</topology>
    </subcellularLocation>
    <text evidence="6">The ERMES/MDM complex localizes to a few discrete foci (around 10 per single cell), that represent mitochondria-endoplasmic reticulum junctions. These foci are often found next to mtDNA nucleoids.</text>
</comment>
<comment type="function">
    <text evidence="6">Component of the ERMES/MDM complex, which serves as a molecular tether to connect the endoplasmic reticulum and mitochondria. Components of this complex are involved in the control of mitochondrial shape and protein biogenesis and may function in phospholipid exchange. MDM10 is involved in the late assembly steps of the general translocase of the mitochondrial outer membrane (TOM complex). Functions in the TOM40-specific route of the assembly of outer membrane beta-barrel proteins, including the association of TOM40 with the receptor TOM22 and small TOM proteins. Can associate with the SAM(core) complex as well as the MDM12-MMM1 complex, both involved in late steps of the major beta-barrel assembly pathway, that is responsible for biogenesis of all outer membrane beta-barrel proteins. May act as a switch that shuttles between both complexes and channels precursor proteins into the TOM40-specific pathway. Plays a role in mitochondrial morphology and in the inheritance of mitochondria.</text>
</comment>
<organism evidence="7 8">
    <name type="scientific">Malassezia vespertilionis</name>
    <dbReference type="NCBI Taxonomy" id="2020962"/>
    <lineage>
        <taxon>Eukaryota</taxon>
        <taxon>Fungi</taxon>
        <taxon>Dikarya</taxon>
        <taxon>Basidiomycota</taxon>
        <taxon>Ustilaginomycotina</taxon>
        <taxon>Malasseziomycetes</taxon>
        <taxon>Malasseziales</taxon>
        <taxon>Malasseziaceae</taxon>
        <taxon>Malassezia</taxon>
    </lineage>
</organism>
<dbReference type="GO" id="GO:0032865">
    <property type="term" value="C:ERMES complex"/>
    <property type="evidence" value="ECO:0007669"/>
    <property type="project" value="UniProtKB-UniRule"/>
</dbReference>
<keyword evidence="1 6" id="KW-1134">Transmembrane beta strand</keyword>
<gene>
    <name evidence="6 7" type="primary">MDM10</name>
    <name evidence="7" type="ORF">MVES_001867</name>
</gene>
<comment type="subunit">
    <text evidence="6">Component of the ER-mitochondria encounter structure (ERMES) or MDM complex, composed of MMM1, MDM10, MDM12 and MDM34. Associates with the mitochondrial outer membrane sorting assembly machinery SAM(core) complex.</text>
</comment>
<keyword evidence="5 6" id="KW-0472">Membrane</keyword>
<dbReference type="GO" id="GO:0015914">
    <property type="term" value="P:phospholipid transport"/>
    <property type="evidence" value="ECO:0007669"/>
    <property type="project" value="TreeGrafter"/>
</dbReference>
<dbReference type="GO" id="GO:0070096">
    <property type="term" value="P:mitochondrial outer membrane translocase complex assembly"/>
    <property type="evidence" value="ECO:0007669"/>
    <property type="project" value="UniProtKB-UniRule"/>
</dbReference>
<dbReference type="EMBL" id="KZ454990">
    <property type="protein sequence ID" value="PKI83963.1"/>
    <property type="molecule type" value="Genomic_DNA"/>
</dbReference>
<evidence type="ECO:0000313" key="8">
    <source>
        <dbReference type="Proteomes" id="UP000232875"/>
    </source>
</evidence>
<dbReference type="PANTHER" id="PTHR28035">
    <property type="entry name" value="MITOCHONDRIAL DISTRIBUTION AND MORPHOLOGY PROTEIN 10"/>
    <property type="match status" value="1"/>
</dbReference>
<evidence type="ECO:0000256" key="2">
    <source>
        <dbReference type="ARBA" id="ARBA00022692"/>
    </source>
</evidence>
<dbReference type="GO" id="GO:1990456">
    <property type="term" value="P:mitochondrion-endoplasmic reticulum membrane tethering"/>
    <property type="evidence" value="ECO:0007669"/>
    <property type="project" value="UniProtKB-UniRule"/>
</dbReference>
<keyword evidence="4 6" id="KW-0496">Mitochondrion</keyword>
<comment type="domain">
    <text evidence="6">Lacks alpha-helical transmembrane segments, suggesting that it resides in the membrane via beta-sheet conformations similar to those predicted for other outer membrane proteins and porin.</text>
</comment>
<reference evidence="7 8" key="1">
    <citation type="submission" date="2017-10" db="EMBL/GenBank/DDBJ databases">
        <title>A novel species of cold-tolerant Malassezia isolated from bats.</title>
        <authorList>
            <person name="Lorch J.M."/>
            <person name="Palmer J.M."/>
            <person name="Vanderwolf K.J."/>
            <person name="Schmidt K.Z."/>
            <person name="Verant M.L."/>
            <person name="Weller T.J."/>
            <person name="Blehert D.S."/>
        </authorList>
    </citation>
    <scope>NUCLEOTIDE SEQUENCE [LARGE SCALE GENOMIC DNA]</scope>
    <source>
        <strain evidence="7 8">NWHC:44797-103</strain>
    </source>
</reference>
<accession>A0A2N1JBN9</accession>